<dbReference type="OrthoDB" id="3266428at2759"/>
<keyword evidence="5" id="KW-1185">Reference proteome</keyword>
<dbReference type="EMBL" id="CAMXCT010005613">
    <property type="protein sequence ID" value="CAI4012836.1"/>
    <property type="molecule type" value="Genomic_DNA"/>
</dbReference>
<dbReference type="Gene3D" id="1.10.443.10">
    <property type="entry name" value="Intergrase catalytic core"/>
    <property type="match status" value="1"/>
</dbReference>
<feature type="compositionally biased region" description="Basic and acidic residues" evidence="2">
    <location>
        <begin position="401"/>
        <end position="412"/>
    </location>
</feature>
<feature type="region of interest" description="Disordered" evidence="2">
    <location>
        <begin position="401"/>
        <end position="477"/>
    </location>
</feature>
<feature type="compositionally biased region" description="Basic and acidic residues" evidence="2">
    <location>
        <begin position="424"/>
        <end position="460"/>
    </location>
</feature>
<evidence type="ECO:0000313" key="4">
    <source>
        <dbReference type="EMBL" id="CAL4800148.1"/>
    </source>
</evidence>
<dbReference type="EMBL" id="CAMXCT030005613">
    <property type="protein sequence ID" value="CAL4800148.1"/>
    <property type="molecule type" value="Genomic_DNA"/>
</dbReference>
<proteinExistence type="predicted"/>
<dbReference type="AlphaFoldDB" id="A0A9P1GG63"/>
<protein>
    <submittedName>
        <fullName evidence="4">Tyr recombinase domain-containing protein</fullName>
    </submittedName>
</protein>
<evidence type="ECO:0000313" key="3">
    <source>
        <dbReference type="EMBL" id="CAI4012836.1"/>
    </source>
</evidence>
<organism evidence="3">
    <name type="scientific">Cladocopium goreaui</name>
    <dbReference type="NCBI Taxonomy" id="2562237"/>
    <lineage>
        <taxon>Eukaryota</taxon>
        <taxon>Sar</taxon>
        <taxon>Alveolata</taxon>
        <taxon>Dinophyceae</taxon>
        <taxon>Suessiales</taxon>
        <taxon>Symbiodiniaceae</taxon>
        <taxon>Cladocopium</taxon>
    </lineage>
</organism>
<dbReference type="GO" id="GO:0006310">
    <property type="term" value="P:DNA recombination"/>
    <property type="evidence" value="ECO:0007669"/>
    <property type="project" value="UniProtKB-KW"/>
</dbReference>
<reference evidence="3" key="1">
    <citation type="submission" date="2022-10" db="EMBL/GenBank/DDBJ databases">
        <authorList>
            <person name="Chen Y."/>
            <person name="Dougan E. K."/>
            <person name="Chan C."/>
            <person name="Rhodes N."/>
            <person name="Thang M."/>
        </authorList>
    </citation>
    <scope>NUCLEOTIDE SEQUENCE</scope>
</reference>
<dbReference type="InterPro" id="IPR013762">
    <property type="entry name" value="Integrase-like_cat_sf"/>
</dbReference>
<keyword evidence="1" id="KW-0233">DNA recombination</keyword>
<dbReference type="Proteomes" id="UP001152797">
    <property type="component" value="Unassembled WGS sequence"/>
</dbReference>
<accession>A0A9P1GG63</accession>
<dbReference type="GO" id="GO:0015074">
    <property type="term" value="P:DNA integration"/>
    <property type="evidence" value="ECO:0007669"/>
    <property type="project" value="InterPro"/>
</dbReference>
<reference evidence="4 5" key="2">
    <citation type="submission" date="2024-05" db="EMBL/GenBank/DDBJ databases">
        <authorList>
            <person name="Chen Y."/>
            <person name="Shah S."/>
            <person name="Dougan E. K."/>
            <person name="Thang M."/>
            <person name="Chan C."/>
        </authorList>
    </citation>
    <scope>NUCLEOTIDE SEQUENCE [LARGE SCALE GENOMIC DNA]</scope>
</reference>
<evidence type="ECO:0000256" key="1">
    <source>
        <dbReference type="ARBA" id="ARBA00023172"/>
    </source>
</evidence>
<sequence length="536" mass="60691">MSRLGDGPTGASALKLRWGKYSIAYQRRLLEGGRSLREFFDRKELDWNLVQRGKARVVDEILEQFVREKHADDRRSSLRVAKHGILWVQVIRPRLRHSLPGELLALRAADATLPNSLAVGCSFAVIRLVRPKNARQMGRLQFTELRHPDAVNWLCWLKMRAPQEHAVRWPGTAAKFRHMFKTVCSAMKIRELRLSPASLRAGGATLLVDQGMEINRVRLLGRWAHLRSLEHYVQIARAEQIALSIPSVVARQLKSFLCRFSFLLVLPKFLAAQVALEHLVHAPVCKSKDPNMPSQSLEHGEEIERQFKKAVVAGGPLKGARFLDVGWEDLKKAARSYRIRCLDLWVPGCTVDTIAEIRKERRLREIRKFRTLDGGRSINVGSVVDGVPFETWSWAEEAKTLAENPDHQRQEQVAKPSKGGGKGKGKDGKDGKGKSKDGKGKRKDGEGKGKGGKDRGKESAEWSEPAPKGKKGYGYKGGEAHGSSYKGWAQWPWQEPWAYMDNYWDYGSPYDYSDYGDYGYQKGKSHGSRKGKEMWW</sequence>
<gene>
    <name evidence="3" type="ORF">C1SCF055_LOCUS37863</name>
</gene>
<name>A0A9P1GG63_9DINO</name>
<comment type="caution">
    <text evidence="3">The sequence shown here is derived from an EMBL/GenBank/DDBJ whole genome shotgun (WGS) entry which is preliminary data.</text>
</comment>
<evidence type="ECO:0000256" key="2">
    <source>
        <dbReference type="SAM" id="MobiDB-lite"/>
    </source>
</evidence>
<dbReference type="InterPro" id="IPR011010">
    <property type="entry name" value="DNA_brk_join_enz"/>
</dbReference>
<dbReference type="EMBL" id="CAMXCT020005613">
    <property type="protein sequence ID" value="CAL1166211.1"/>
    <property type="molecule type" value="Genomic_DNA"/>
</dbReference>
<dbReference type="GO" id="GO:0003677">
    <property type="term" value="F:DNA binding"/>
    <property type="evidence" value="ECO:0007669"/>
    <property type="project" value="InterPro"/>
</dbReference>
<dbReference type="SUPFAM" id="SSF56349">
    <property type="entry name" value="DNA breaking-rejoining enzymes"/>
    <property type="match status" value="1"/>
</dbReference>
<evidence type="ECO:0000313" key="5">
    <source>
        <dbReference type="Proteomes" id="UP001152797"/>
    </source>
</evidence>